<dbReference type="GO" id="GO:0044877">
    <property type="term" value="F:protein-containing complex binding"/>
    <property type="evidence" value="ECO:0007669"/>
    <property type="project" value="TreeGrafter"/>
</dbReference>
<reference evidence="14 15" key="1">
    <citation type="submission" date="2023-11" db="EMBL/GenBank/DDBJ databases">
        <title>Dfirmibasis_genome.</title>
        <authorList>
            <person name="Edelbroek B."/>
            <person name="Kjellin J."/>
            <person name="Jerlstrom-Hultqvist J."/>
            <person name="Soderbom F."/>
        </authorList>
    </citation>
    <scope>NUCLEOTIDE SEQUENCE [LARGE SCALE GENOMIC DNA]</scope>
    <source>
        <strain evidence="14 15">TNS-C-14</strain>
    </source>
</reference>
<protein>
    <recommendedName>
        <fullName evidence="13">Kinetochore protein Nuf2 N-terminal domain-containing protein</fullName>
    </recommendedName>
</protein>
<dbReference type="InterPro" id="IPR005549">
    <property type="entry name" value="Kinetochore_Nuf2_N"/>
</dbReference>
<dbReference type="GO" id="GO:0051301">
    <property type="term" value="P:cell division"/>
    <property type="evidence" value="ECO:0007669"/>
    <property type="project" value="UniProtKB-KW"/>
</dbReference>
<keyword evidence="5" id="KW-0132">Cell division</keyword>
<evidence type="ECO:0000256" key="3">
    <source>
        <dbReference type="ARBA" id="ARBA00005498"/>
    </source>
</evidence>
<accession>A0AAN7TZ38</accession>
<evidence type="ECO:0000256" key="7">
    <source>
        <dbReference type="ARBA" id="ARBA00022838"/>
    </source>
</evidence>
<dbReference type="Gene3D" id="1.10.418.60">
    <property type="entry name" value="Ncd80 complex, Nuf2 subunit"/>
    <property type="match status" value="1"/>
</dbReference>
<dbReference type="EMBL" id="JAVFKY010000001">
    <property type="protein sequence ID" value="KAK5582539.1"/>
    <property type="molecule type" value="Genomic_DNA"/>
</dbReference>
<sequence length="453" mass="53038">MSYSFPILPNPEIITCLSEMGHHFTKEELNQPTAPMIREFCEDILVTFTGYNKSTSHHPNQYGIDKLTQGVELFTQDGAIGEITFLRAMSNLMRVVGLFDFTYKDIYKPEAARVRKMFSGIINLGKFMELKISIYSDLDKFNKTNCEERDLTLGKEQKLLEELENKRMKKNEKDLIVNGLMEQLQQDDQRLKQANHYQNEQCKLITIKTNKNESIKQDITNLASSIENTIEECSRMEALIVPSPDKIKKVLQDMKHRLSIKKDGLKEFEPTMSKLQNKFKQLEKINKNIQTTLELVETYQKENKIYKSTKKLSKETLKVNQDQNRQMNELELDIQKFNGDLLLLDENLKRNRDNYIAKKADLMNLQSELKNQKALIEKERESTQIKIDHLIKELDSVRASIAQLKSNHEKEKREIFKSFSTLVDSIHTYHLQLFNLMENNNLIDQPQHQQELQ</sequence>
<keyword evidence="9" id="KW-0539">Nucleus</keyword>
<evidence type="ECO:0000256" key="9">
    <source>
        <dbReference type="ARBA" id="ARBA00023242"/>
    </source>
</evidence>
<dbReference type="Pfam" id="PF03800">
    <property type="entry name" value="Nuf2"/>
    <property type="match status" value="1"/>
</dbReference>
<evidence type="ECO:0000313" key="14">
    <source>
        <dbReference type="EMBL" id="KAK5582539.1"/>
    </source>
</evidence>
<proteinExistence type="inferred from homology"/>
<evidence type="ECO:0000256" key="10">
    <source>
        <dbReference type="ARBA" id="ARBA00023306"/>
    </source>
</evidence>
<evidence type="ECO:0000256" key="5">
    <source>
        <dbReference type="ARBA" id="ARBA00022618"/>
    </source>
</evidence>
<name>A0AAN7TZ38_9MYCE</name>
<dbReference type="GO" id="GO:0045132">
    <property type="term" value="P:meiotic chromosome segregation"/>
    <property type="evidence" value="ECO:0007669"/>
    <property type="project" value="TreeGrafter"/>
</dbReference>
<evidence type="ECO:0000256" key="6">
    <source>
        <dbReference type="ARBA" id="ARBA00022776"/>
    </source>
</evidence>
<evidence type="ECO:0000313" key="15">
    <source>
        <dbReference type="Proteomes" id="UP001344447"/>
    </source>
</evidence>
<evidence type="ECO:0000256" key="8">
    <source>
        <dbReference type="ARBA" id="ARBA00023054"/>
    </source>
</evidence>
<evidence type="ECO:0000256" key="11">
    <source>
        <dbReference type="ARBA" id="ARBA00023328"/>
    </source>
</evidence>
<feature type="coiled-coil region" evidence="12">
    <location>
        <begin position="272"/>
        <end position="414"/>
    </location>
</feature>
<evidence type="ECO:0000256" key="1">
    <source>
        <dbReference type="ARBA" id="ARBA00004123"/>
    </source>
</evidence>
<evidence type="ECO:0000256" key="12">
    <source>
        <dbReference type="SAM" id="Coils"/>
    </source>
</evidence>
<dbReference type="GO" id="GO:0005634">
    <property type="term" value="C:nucleus"/>
    <property type="evidence" value="ECO:0007669"/>
    <property type="project" value="UniProtKB-SubCell"/>
</dbReference>
<dbReference type="GO" id="GO:0051383">
    <property type="term" value="P:kinetochore organization"/>
    <property type="evidence" value="ECO:0007669"/>
    <property type="project" value="TreeGrafter"/>
</dbReference>
<dbReference type="InterPro" id="IPR038275">
    <property type="entry name" value="Nuf2_N_sf"/>
</dbReference>
<dbReference type="GO" id="GO:0007052">
    <property type="term" value="P:mitotic spindle organization"/>
    <property type="evidence" value="ECO:0007669"/>
    <property type="project" value="TreeGrafter"/>
</dbReference>
<dbReference type="GO" id="GO:0031262">
    <property type="term" value="C:Ndc80 complex"/>
    <property type="evidence" value="ECO:0007669"/>
    <property type="project" value="InterPro"/>
</dbReference>
<keyword evidence="4" id="KW-0158">Chromosome</keyword>
<dbReference type="PANTHER" id="PTHR21650">
    <property type="entry name" value="MEMBRALIN/KINETOCHORE PROTEIN NUF2"/>
    <property type="match status" value="1"/>
</dbReference>
<gene>
    <name evidence="14" type="ORF">RB653_004124</name>
</gene>
<dbReference type="AlphaFoldDB" id="A0AAN7TZ38"/>
<keyword evidence="8 12" id="KW-0175">Coiled coil</keyword>
<feature type="domain" description="Kinetochore protein Nuf2 N-terminal" evidence="13">
    <location>
        <begin position="3"/>
        <end position="138"/>
    </location>
</feature>
<keyword evidence="11" id="KW-0137">Centromere</keyword>
<comment type="caution">
    <text evidence="14">The sequence shown here is derived from an EMBL/GenBank/DDBJ whole genome shotgun (WGS) entry which is preliminary data.</text>
</comment>
<comment type="subcellular location">
    <subcellularLocation>
        <location evidence="2">Chromosome</location>
        <location evidence="2">Centromere</location>
        <location evidence="2">Kinetochore</location>
    </subcellularLocation>
    <subcellularLocation>
        <location evidence="1">Nucleus</location>
    </subcellularLocation>
</comment>
<keyword evidence="6" id="KW-0498">Mitosis</keyword>
<keyword evidence="10" id="KW-0131">Cell cycle</keyword>
<dbReference type="Proteomes" id="UP001344447">
    <property type="component" value="Unassembled WGS sequence"/>
</dbReference>
<dbReference type="GO" id="GO:0051315">
    <property type="term" value="P:attachment of mitotic spindle microtubules to kinetochore"/>
    <property type="evidence" value="ECO:0007669"/>
    <property type="project" value="TreeGrafter"/>
</dbReference>
<keyword evidence="15" id="KW-1185">Reference proteome</keyword>
<evidence type="ECO:0000256" key="4">
    <source>
        <dbReference type="ARBA" id="ARBA00022454"/>
    </source>
</evidence>
<dbReference type="PANTHER" id="PTHR21650:SF2">
    <property type="entry name" value="KINETOCHORE PROTEIN NUF2"/>
    <property type="match status" value="1"/>
</dbReference>
<keyword evidence="7" id="KW-0995">Kinetochore</keyword>
<comment type="similarity">
    <text evidence="3">Belongs to the NUF2 family.</text>
</comment>
<organism evidence="14 15">
    <name type="scientific">Dictyostelium firmibasis</name>
    <dbReference type="NCBI Taxonomy" id="79012"/>
    <lineage>
        <taxon>Eukaryota</taxon>
        <taxon>Amoebozoa</taxon>
        <taxon>Evosea</taxon>
        <taxon>Eumycetozoa</taxon>
        <taxon>Dictyostelia</taxon>
        <taxon>Dictyosteliales</taxon>
        <taxon>Dictyosteliaceae</taxon>
        <taxon>Dictyostelium</taxon>
    </lineage>
</organism>
<evidence type="ECO:0000259" key="13">
    <source>
        <dbReference type="Pfam" id="PF03800"/>
    </source>
</evidence>
<evidence type="ECO:0000256" key="2">
    <source>
        <dbReference type="ARBA" id="ARBA00004629"/>
    </source>
</evidence>